<keyword evidence="2 5" id="KW-0812">Transmembrane</keyword>
<evidence type="ECO:0000256" key="5">
    <source>
        <dbReference type="SAM" id="Phobius"/>
    </source>
</evidence>
<proteinExistence type="predicted"/>
<dbReference type="Gene3D" id="1.20.120.1630">
    <property type="match status" value="1"/>
</dbReference>
<dbReference type="OrthoDB" id="7210610at2"/>
<keyword evidence="6" id="KW-0808">Transferase</keyword>
<keyword evidence="6" id="KW-0489">Methyltransferase</keyword>
<dbReference type="InterPro" id="IPR052527">
    <property type="entry name" value="Metal_cation-efflux_comp"/>
</dbReference>
<keyword evidence="3 5" id="KW-1133">Transmembrane helix</keyword>
<dbReference type="Proteomes" id="UP000241229">
    <property type="component" value="Unassembled WGS sequence"/>
</dbReference>
<dbReference type="PANTHER" id="PTHR43847:SF1">
    <property type="entry name" value="BLL3993 PROTEIN"/>
    <property type="match status" value="1"/>
</dbReference>
<dbReference type="EMBL" id="PXYK01000037">
    <property type="protein sequence ID" value="PSJ52598.1"/>
    <property type="molecule type" value="Genomic_DNA"/>
</dbReference>
<evidence type="ECO:0000313" key="7">
    <source>
        <dbReference type="Proteomes" id="UP000241229"/>
    </source>
</evidence>
<dbReference type="AlphaFoldDB" id="A0A2P7RQU9"/>
<feature type="transmembrane region" description="Helical" evidence="5">
    <location>
        <begin position="44"/>
        <end position="63"/>
    </location>
</feature>
<dbReference type="GO" id="GO:0008168">
    <property type="term" value="F:methyltransferase activity"/>
    <property type="evidence" value="ECO:0007669"/>
    <property type="project" value="UniProtKB-KW"/>
</dbReference>
<sequence length="201" mass="22224">MQYQPANQRLRIRILQAGVLLLAAPLATMHPAFSGDGNDTLEQIGVALVLICIAGRMWSILYIGSKKNRELVTTGPYSMTRNPLYFFSTIGAIGIGVFVGSLVLTLVLGLAVYLVLVATAGREARHLEALFGDRYREYVRETPLFWPKPSIYREAGEVAFSPVALRRTFLDGLLFLLAFPAIEAIEYLKDAGLVPILFHLL</sequence>
<organism evidence="6 7">
    <name type="scientific">Kumtagia ephedrae</name>
    <dbReference type="NCBI Taxonomy" id="2116701"/>
    <lineage>
        <taxon>Bacteria</taxon>
        <taxon>Pseudomonadati</taxon>
        <taxon>Pseudomonadota</taxon>
        <taxon>Alphaproteobacteria</taxon>
        <taxon>Hyphomicrobiales</taxon>
        <taxon>Phyllobacteriaceae</taxon>
        <taxon>Kumtagia</taxon>
    </lineage>
</organism>
<evidence type="ECO:0000256" key="3">
    <source>
        <dbReference type="ARBA" id="ARBA00022989"/>
    </source>
</evidence>
<gene>
    <name evidence="6" type="ORF">C7I84_26505</name>
</gene>
<evidence type="ECO:0000256" key="4">
    <source>
        <dbReference type="ARBA" id="ARBA00023136"/>
    </source>
</evidence>
<accession>A0A2P7RQU9</accession>
<dbReference type="PANTHER" id="PTHR43847">
    <property type="entry name" value="BLL3993 PROTEIN"/>
    <property type="match status" value="1"/>
</dbReference>
<dbReference type="RefSeq" id="WP_106775225.1">
    <property type="nucleotide sequence ID" value="NZ_PXYK01000037.1"/>
</dbReference>
<comment type="subcellular location">
    <subcellularLocation>
        <location evidence="1">Endomembrane system</location>
        <topology evidence="1">Multi-pass membrane protein</topology>
    </subcellularLocation>
</comment>
<evidence type="ECO:0000256" key="2">
    <source>
        <dbReference type="ARBA" id="ARBA00022692"/>
    </source>
</evidence>
<name>A0A2P7RQU9_9HYPH</name>
<keyword evidence="4 5" id="KW-0472">Membrane</keyword>
<protein>
    <submittedName>
        <fullName evidence="6">Isoprenylcysteine carboxylmethyltransferase family protein</fullName>
    </submittedName>
</protein>
<reference evidence="6 7" key="1">
    <citation type="submission" date="2018-03" db="EMBL/GenBank/DDBJ databases">
        <title>The draft genome of Mesorhizobium sp. 6GN-30.</title>
        <authorList>
            <person name="Liu L."/>
            <person name="Li L."/>
            <person name="Wang T."/>
            <person name="Zhang X."/>
            <person name="Liang L."/>
        </authorList>
    </citation>
    <scope>NUCLEOTIDE SEQUENCE [LARGE SCALE GENOMIC DNA]</scope>
    <source>
        <strain evidence="6 7">6GN30</strain>
    </source>
</reference>
<evidence type="ECO:0000313" key="6">
    <source>
        <dbReference type="EMBL" id="PSJ52598.1"/>
    </source>
</evidence>
<keyword evidence="7" id="KW-1185">Reference proteome</keyword>
<evidence type="ECO:0000256" key="1">
    <source>
        <dbReference type="ARBA" id="ARBA00004127"/>
    </source>
</evidence>
<dbReference type="Pfam" id="PF04191">
    <property type="entry name" value="PEMT"/>
    <property type="match status" value="1"/>
</dbReference>
<dbReference type="GO" id="GO:0032259">
    <property type="term" value="P:methylation"/>
    <property type="evidence" value="ECO:0007669"/>
    <property type="project" value="UniProtKB-KW"/>
</dbReference>
<dbReference type="GO" id="GO:0012505">
    <property type="term" value="C:endomembrane system"/>
    <property type="evidence" value="ECO:0007669"/>
    <property type="project" value="UniProtKB-SubCell"/>
</dbReference>
<comment type="caution">
    <text evidence="6">The sequence shown here is derived from an EMBL/GenBank/DDBJ whole genome shotgun (WGS) entry which is preliminary data.</text>
</comment>
<feature type="transmembrane region" description="Helical" evidence="5">
    <location>
        <begin position="84"/>
        <end position="116"/>
    </location>
</feature>
<dbReference type="InterPro" id="IPR007318">
    <property type="entry name" value="Phopholipid_MeTrfase"/>
</dbReference>